<feature type="transmembrane region" description="Helical" evidence="8">
    <location>
        <begin position="302"/>
        <end position="321"/>
    </location>
</feature>
<keyword evidence="7 8" id="KW-0472">Membrane</keyword>
<dbReference type="PANTHER" id="PTHR30472">
    <property type="entry name" value="FERRIC ENTEROBACTIN TRANSPORT SYSTEM PERMEASE PROTEIN"/>
    <property type="match status" value="1"/>
</dbReference>
<comment type="similarity">
    <text evidence="2">Belongs to the binding-protein-dependent transport system permease family. FecCD subfamily.</text>
</comment>
<dbReference type="AlphaFoldDB" id="A0A240A8D9"/>
<evidence type="ECO:0000313" key="9">
    <source>
        <dbReference type="EMBL" id="SNV79218.1"/>
    </source>
</evidence>
<dbReference type="GO" id="GO:0005886">
    <property type="term" value="C:plasma membrane"/>
    <property type="evidence" value="ECO:0007669"/>
    <property type="project" value="UniProtKB-SubCell"/>
</dbReference>
<organism evidence="9 10">
    <name type="scientific">Mammaliicoccus stepanovicii</name>
    <dbReference type="NCBI Taxonomy" id="643214"/>
    <lineage>
        <taxon>Bacteria</taxon>
        <taxon>Bacillati</taxon>
        <taxon>Bacillota</taxon>
        <taxon>Bacilli</taxon>
        <taxon>Bacillales</taxon>
        <taxon>Staphylococcaceae</taxon>
        <taxon>Mammaliicoccus</taxon>
    </lineage>
</organism>
<evidence type="ECO:0000256" key="2">
    <source>
        <dbReference type="ARBA" id="ARBA00007935"/>
    </source>
</evidence>
<dbReference type="GO" id="GO:0022857">
    <property type="term" value="F:transmembrane transporter activity"/>
    <property type="evidence" value="ECO:0007669"/>
    <property type="project" value="InterPro"/>
</dbReference>
<dbReference type="RefSeq" id="WP_240610493.1">
    <property type="nucleotide sequence ID" value="NZ_PPQZ01000024.1"/>
</dbReference>
<name>A0A240A8D9_9STAP</name>
<evidence type="ECO:0000256" key="1">
    <source>
        <dbReference type="ARBA" id="ARBA00004651"/>
    </source>
</evidence>
<feature type="transmembrane region" description="Helical" evidence="8">
    <location>
        <begin position="275"/>
        <end position="296"/>
    </location>
</feature>
<evidence type="ECO:0000256" key="5">
    <source>
        <dbReference type="ARBA" id="ARBA00022692"/>
    </source>
</evidence>
<dbReference type="SUPFAM" id="SSF81345">
    <property type="entry name" value="ABC transporter involved in vitamin B12 uptake, BtuC"/>
    <property type="match status" value="1"/>
</dbReference>
<evidence type="ECO:0000256" key="4">
    <source>
        <dbReference type="ARBA" id="ARBA00022475"/>
    </source>
</evidence>
<keyword evidence="4" id="KW-1003">Cell membrane</keyword>
<gene>
    <name evidence="9" type="ORF">SAMEA4384403_02269</name>
</gene>
<evidence type="ECO:0000256" key="6">
    <source>
        <dbReference type="ARBA" id="ARBA00022989"/>
    </source>
</evidence>
<feature type="transmembrane region" description="Helical" evidence="8">
    <location>
        <begin position="186"/>
        <end position="210"/>
    </location>
</feature>
<dbReference type="EMBL" id="LT906462">
    <property type="protein sequence ID" value="SNV79218.1"/>
    <property type="molecule type" value="Genomic_DNA"/>
</dbReference>
<dbReference type="Gene3D" id="1.10.3470.10">
    <property type="entry name" value="ABC transporter involved in vitamin B12 uptake, BtuC"/>
    <property type="match status" value="1"/>
</dbReference>
<evidence type="ECO:0000256" key="3">
    <source>
        <dbReference type="ARBA" id="ARBA00022448"/>
    </source>
</evidence>
<dbReference type="Proteomes" id="UP000242084">
    <property type="component" value="Chromosome 1"/>
</dbReference>
<comment type="subcellular location">
    <subcellularLocation>
        <location evidence="1">Cell membrane</location>
        <topology evidence="1">Multi-pass membrane protein</topology>
    </subcellularLocation>
</comment>
<evidence type="ECO:0000256" key="8">
    <source>
        <dbReference type="SAM" id="Phobius"/>
    </source>
</evidence>
<dbReference type="PANTHER" id="PTHR30472:SF25">
    <property type="entry name" value="ABC TRANSPORTER PERMEASE PROTEIN MJ0876-RELATED"/>
    <property type="match status" value="1"/>
</dbReference>
<accession>A0A240A8D9</accession>
<feature type="transmembrane region" description="Helical" evidence="8">
    <location>
        <begin position="88"/>
        <end position="108"/>
    </location>
</feature>
<reference evidence="9 10" key="1">
    <citation type="submission" date="2017-06" db="EMBL/GenBank/DDBJ databases">
        <authorList>
            <consortium name="Pathogen Informatics"/>
        </authorList>
    </citation>
    <scope>NUCLEOTIDE SEQUENCE [LARGE SCALE GENOMIC DNA]</scope>
    <source>
        <strain evidence="9 10">NCTC13839</strain>
    </source>
</reference>
<keyword evidence="3" id="KW-0813">Transport</keyword>
<dbReference type="KEGG" id="sste:SAMEA4384403_2269"/>
<dbReference type="InterPro" id="IPR037294">
    <property type="entry name" value="ABC_BtuC-like"/>
</dbReference>
<keyword evidence="6 8" id="KW-1133">Transmembrane helix</keyword>
<sequence>MQIKSTTNSTRLISVIAIWFFILLLSISMSLFVGSTGVSWHFDNQLEWTIFYKLRVPRTLLALIAGMGLVMSGQIYQTILNNPLADSFTLGLASGATFGSAIAVFFGVTIWYVPLFSILFSLFTLIVVVLVTETMVKTFHVATMILSGIFIGAFFNAALYILLLLKPDKVNSMVSYMFGSVSSAEQITVIITGTVTIICILLLFSMSHFIKIIQLGDDKALTLGLNVRFISWLCLLIAAVMTAVIISFTGIIGFIGMIVPQVVKRVYSVSIQAQMVLNLLIGGSLLLIADTIGRVIISPIQIPVGIILSIIAIPVMMYLMITEQRKKNSGINS</sequence>
<keyword evidence="10" id="KW-1185">Reference proteome</keyword>
<dbReference type="Pfam" id="PF01032">
    <property type="entry name" value="FecCD"/>
    <property type="match status" value="1"/>
</dbReference>
<dbReference type="CDD" id="cd06550">
    <property type="entry name" value="TM_ABC_iron-siderophores_like"/>
    <property type="match status" value="1"/>
</dbReference>
<feature type="transmembrane region" description="Helical" evidence="8">
    <location>
        <begin position="115"/>
        <end position="132"/>
    </location>
</feature>
<proteinExistence type="inferred from homology"/>
<keyword evidence="5 8" id="KW-0812">Transmembrane</keyword>
<evidence type="ECO:0000256" key="7">
    <source>
        <dbReference type="ARBA" id="ARBA00023136"/>
    </source>
</evidence>
<feature type="transmembrane region" description="Helical" evidence="8">
    <location>
        <begin position="144"/>
        <end position="165"/>
    </location>
</feature>
<dbReference type="GO" id="GO:0033214">
    <property type="term" value="P:siderophore-iron import into cell"/>
    <property type="evidence" value="ECO:0007669"/>
    <property type="project" value="TreeGrafter"/>
</dbReference>
<feature type="transmembrane region" description="Helical" evidence="8">
    <location>
        <begin position="59"/>
        <end position="76"/>
    </location>
</feature>
<feature type="transmembrane region" description="Helical" evidence="8">
    <location>
        <begin position="12"/>
        <end position="38"/>
    </location>
</feature>
<feature type="transmembrane region" description="Helical" evidence="8">
    <location>
        <begin position="230"/>
        <end position="263"/>
    </location>
</feature>
<dbReference type="InterPro" id="IPR000522">
    <property type="entry name" value="ABC_transptr_permease_BtuC"/>
</dbReference>
<protein>
    <submittedName>
        <fullName evidence="9">Iron ABC transporter permease</fullName>
    </submittedName>
</protein>
<evidence type="ECO:0000313" key="10">
    <source>
        <dbReference type="Proteomes" id="UP000242084"/>
    </source>
</evidence>